<evidence type="ECO:0000256" key="2">
    <source>
        <dbReference type="SAM" id="MobiDB-lite"/>
    </source>
</evidence>
<evidence type="ECO:0000313" key="3">
    <source>
        <dbReference type="EMBL" id="KAF8681066.1"/>
    </source>
</evidence>
<proteinExistence type="predicted"/>
<organism evidence="3 4">
    <name type="scientific">Rhizoctonia solani</name>
    <dbReference type="NCBI Taxonomy" id="456999"/>
    <lineage>
        <taxon>Eukaryota</taxon>
        <taxon>Fungi</taxon>
        <taxon>Dikarya</taxon>
        <taxon>Basidiomycota</taxon>
        <taxon>Agaricomycotina</taxon>
        <taxon>Agaricomycetes</taxon>
        <taxon>Cantharellales</taxon>
        <taxon>Ceratobasidiaceae</taxon>
        <taxon>Rhizoctonia</taxon>
    </lineage>
</organism>
<sequence length="312" mass="34055">MCYSYSFSGDLSSFYESVLSGLSPSVILEISSRAIAFWQYQIHQESSFQAAILKNLNERNAHLQKQLDNVVREANSELSLLNNKLTSVERDLETERRKCRDLAESTREKDKEYQKLKSQYDVLKRKTILAPDTLATAAANEAAHQLAMNRTASPAEQQGAGGLRDIAGGMNANRVRYLFSSHPFPFPFLSPPRHAFTARKVQRTPLRQAQAQLSGGGLIHQPTRAFSSASAGTGIPRRSVIGTGNRAFQPNRTLSASISGSDTDHGERRSVFQSVAAGAFAKARNAPRVIAQPTPARTGPGGFRPARPGSSV</sequence>
<dbReference type="GO" id="GO:0007131">
    <property type="term" value="P:reciprocal meiotic recombination"/>
    <property type="evidence" value="ECO:0007669"/>
    <property type="project" value="InterPro"/>
</dbReference>
<dbReference type="AlphaFoldDB" id="A0A8H7H958"/>
<keyword evidence="1" id="KW-0175">Coiled coil</keyword>
<evidence type="ECO:0000313" key="4">
    <source>
        <dbReference type="Proteomes" id="UP000650582"/>
    </source>
</evidence>
<protein>
    <submittedName>
        <fullName evidence="3">Chiasma assembly</fullName>
    </submittedName>
</protein>
<dbReference type="GO" id="GO:0000795">
    <property type="term" value="C:synaptonemal complex"/>
    <property type="evidence" value="ECO:0007669"/>
    <property type="project" value="InterPro"/>
</dbReference>
<dbReference type="InterPro" id="IPR042448">
    <property type="entry name" value="CCNB1IP1"/>
</dbReference>
<reference evidence="3" key="1">
    <citation type="submission" date="2020-09" db="EMBL/GenBank/DDBJ databases">
        <title>Comparative genome analyses of four rice-infecting Rhizoctonia solani isolates reveal extensive enrichment of homogalacturonan modification genes.</title>
        <authorList>
            <person name="Lee D.-Y."/>
            <person name="Jeon J."/>
            <person name="Kim K.-T."/>
            <person name="Cheong K."/>
            <person name="Song H."/>
            <person name="Choi G."/>
            <person name="Ko J."/>
            <person name="Opiyo S.O."/>
            <person name="Zuo S."/>
            <person name="Madhav S."/>
            <person name="Lee Y.-H."/>
            <person name="Wang G.-L."/>
        </authorList>
    </citation>
    <scope>NUCLEOTIDE SEQUENCE</scope>
    <source>
        <strain evidence="3">AG1-IA YN-7</strain>
    </source>
</reference>
<feature type="coiled-coil region" evidence="1">
    <location>
        <begin position="53"/>
        <end position="126"/>
    </location>
</feature>
<feature type="region of interest" description="Disordered" evidence="2">
    <location>
        <begin position="240"/>
        <end position="267"/>
    </location>
</feature>
<feature type="compositionally biased region" description="Polar residues" evidence="2">
    <location>
        <begin position="246"/>
        <end position="261"/>
    </location>
</feature>
<gene>
    <name evidence="3" type="ORF">RHS04_02982</name>
</gene>
<dbReference type="PANTHER" id="PTHR14305">
    <property type="entry name" value="E3 UBIQUITIN-PROTEIN LIGASE CCNB1IP1"/>
    <property type="match status" value="1"/>
</dbReference>
<feature type="region of interest" description="Disordered" evidence="2">
    <location>
        <begin position="286"/>
        <end position="312"/>
    </location>
</feature>
<accession>A0A8H7H958</accession>
<name>A0A8H7H958_9AGAM</name>
<dbReference type="Proteomes" id="UP000650582">
    <property type="component" value="Unassembled WGS sequence"/>
</dbReference>
<evidence type="ECO:0000256" key="1">
    <source>
        <dbReference type="SAM" id="Coils"/>
    </source>
</evidence>
<comment type="caution">
    <text evidence="3">The sequence shown here is derived from an EMBL/GenBank/DDBJ whole genome shotgun (WGS) entry which is preliminary data.</text>
</comment>
<dbReference type="PANTHER" id="PTHR14305:SF0">
    <property type="entry name" value="E3 UBIQUITIN-PROTEIN LIGASE CCNB1IP1"/>
    <property type="match status" value="1"/>
</dbReference>
<dbReference type="GO" id="GO:0061630">
    <property type="term" value="F:ubiquitin protein ligase activity"/>
    <property type="evidence" value="ECO:0007669"/>
    <property type="project" value="InterPro"/>
</dbReference>
<dbReference type="EMBL" id="JACYCC010000036">
    <property type="protein sequence ID" value="KAF8681066.1"/>
    <property type="molecule type" value="Genomic_DNA"/>
</dbReference>